<evidence type="ECO:0008006" key="4">
    <source>
        <dbReference type="Google" id="ProtNLM"/>
    </source>
</evidence>
<dbReference type="AlphaFoldDB" id="F7ZBU2"/>
<reference evidence="2 3" key="1">
    <citation type="journal article" date="2011" name="BMC Genomics">
        <title>Comparative genome analysis and genome-guided physiological analysis of Roseobacter litoralis.</title>
        <authorList>
            <person name="Kalhoefer D."/>
            <person name="Thole S."/>
            <person name="Voget S."/>
            <person name="Lehmann R."/>
            <person name="Liesegang H."/>
            <person name="Wollher A."/>
            <person name="Daniel R."/>
            <person name="Simon M."/>
            <person name="Brinkhoff T."/>
        </authorList>
    </citation>
    <scope>NUCLEOTIDE SEQUENCE [LARGE SCALE GENOMIC DNA]</scope>
    <source>
        <strain evidence="3">ATCC 49566 / DSM 6996 / JCM 21268 / NBRC 15278 / OCh 149</strain>
    </source>
</reference>
<sequence length="314" mass="33765">MQRICSILRWGVALAALLAVAACDMPLKTSITPKARPAGLGQPGVQPTSEQSAALRSYLVQVQAAQLSQGLLREDGGGPDTPFTPDMLARNFEQIVFYNEYASALQGRGGESLLRRWEGPVRFDTIFGAGVPPSVRKAEDARIRDYAGRLGRVTGHPVNTLGPANFIVIVAGEDDRDAALNTAAARLNGLNAQDLDPLRDFGRDNYCIVIAFATGSDPNTYTAAVAVVRAENPDLLRLSCIHEELAQGLGLANDSRDARPSIFNDDDEFALLTAHDELLLKMLYDPRLDIGMSAAEAAPITRIIARELTNSGPL</sequence>
<feature type="signal peptide" evidence="1">
    <location>
        <begin position="1"/>
        <end position="21"/>
    </location>
</feature>
<dbReference type="InterPro" id="IPR021323">
    <property type="entry name" value="DUF2927"/>
</dbReference>
<keyword evidence="3" id="KW-1185">Reference proteome</keyword>
<evidence type="ECO:0000313" key="3">
    <source>
        <dbReference type="Proteomes" id="UP000001353"/>
    </source>
</evidence>
<dbReference type="STRING" id="391595.RLO149_c011300"/>
<dbReference type="EMBL" id="CP002623">
    <property type="protein sequence ID" value="AEI93134.1"/>
    <property type="molecule type" value="Genomic_DNA"/>
</dbReference>
<name>F7ZBU2_ROSLO</name>
<dbReference type="PROSITE" id="PS51257">
    <property type="entry name" value="PROKAR_LIPOPROTEIN"/>
    <property type="match status" value="1"/>
</dbReference>
<dbReference type="OrthoDB" id="3295600at2"/>
<dbReference type="eggNOG" id="ENOG502Z86E">
    <property type="taxonomic scope" value="Bacteria"/>
</dbReference>
<keyword evidence="1" id="KW-0732">Signal</keyword>
<accession>F7ZBU2</accession>
<gene>
    <name evidence="2" type="ordered locus">RLO149_c011300</name>
</gene>
<protein>
    <recommendedName>
        <fullName evidence="4">Lipoprotein</fullName>
    </recommendedName>
</protein>
<dbReference type="Pfam" id="PF11150">
    <property type="entry name" value="DUF2927"/>
    <property type="match status" value="1"/>
</dbReference>
<proteinExistence type="predicted"/>
<evidence type="ECO:0000313" key="2">
    <source>
        <dbReference type="EMBL" id="AEI93134.1"/>
    </source>
</evidence>
<evidence type="ECO:0000256" key="1">
    <source>
        <dbReference type="SAM" id="SignalP"/>
    </source>
</evidence>
<dbReference type="HOGENOM" id="CLU_065792_0_0_5"/>
<dbReference type="Proteomes" id="UP000001353">
    <property type="component" value="Chromosome"/>
</dbReference>
<organism evidence="2 3">
    <name type="scientific">Roseobacter litoralis (strain ATCC 49566 / DSM 6996 / JCM 21268 / NBRC 15278 / OCh 149)</name>
    <dbReference type="NCBI Taxonomy" id="391595"/>
    <lineage>
        <taxon>Bacteria</taxon>
        <taxon>Pseudomonadati</taxon>
        <taxon>Pseudomonadota</taxon>
        <taxon>Alphaproteobacteria</taxon>
        <taxon>Rhodobacterales</taxon>
        <taxon>Roseobacteraceae</taxon>
        <taxon>Roseobacter</taxon>
    </lineage>
</organism>
<dbReference type="KEGG" id="rli:RLO149_c011300"/>
<feature type="chain" id="PRO_5003366613" description="Lipoprotein" evidence="1">
    <location>
        <begin position="22"/>
        <end position="314"/>
    </location>
</feature>